<dbReference type="VEuPathDB" id="CryptoDB:Cvel_16867"/>
<protein>
    <submittedName>
        <fullName evidence="4">Uncharacterized protein</fullName>
    </submittedName>
</protein>
<evidence type="ECO:0000313" key="4">
    <source>
        <dbReference type="EMBL" id="CEM12383.1"/>
    </source>
</evidence>
<dbReference type="PANTHER" id="PTHR24198:SF165">
    <property type="entry name" value="ANKYRIN REPEAT-CONTAINING PROTEIN-RELATED"/>
    <property type="match status" value="1"/>
</dbReference>
<dbReference type="Pfam" id="PF12796">
    <property type="entry name" value="Ank_2"/>
    <property type="match status" value="1"/>
</dbReference>
<evidence type="ECO:0000256" key="3">
    <source>
        <dbReference type="PROSITE-ProRule" id="PRU00023"/>
    </source>
</evidence>
<feature type="repeat" description="ANK" evidence="3">
    <location>
        <begin position="428"/>
        <end position="460"/>
    </location>
</feature>
<dbReference type="SUPFAM" id="SSF48403">
    <property type="entry name" value="Ankyrin repeat"/>
    <property type="match status" value="2"/>
</dbReference>
<dbReference type="PhylomeDB" id="A0A0G4FHE5"/>
<dbReference type="AlphaFoldDB" id="A0A0G4FHE5"/>
<proteinExistence type="predicted"/>
<dbReference type="EMBL" id="CDMZ01000351">
    <property type="protein sequence ID" value="CEM12383.1"/>
    <property type="molecule type" value="Genomic_DNA"/>
</dbReference>
<feature type="repeat" description="ANK" evidence="3">
    <location>
        <begin position="343"/>
        <end position="375"/>
    </location>
</feature>
<dbReference type="InterPro" id="IPR036770">
    <property type="entry name" value="Ankyrin_rpt-contain_sf"/>
</dbReference>
<dbReference type="SMART" id="SM00248">
    <property type="entry name" value="ANK"/>
    <property type="match status" value="6"/>
</dbReference>
<dbReference type="Pfam" id="PF00023">
    <property type="entry name" value="Ank"/>
    <property type="match status" value="2"/>
</dbReference>
<dbReference type="Gene3D" id="1.25.40.20">
    <property type="entry name" value="Ankyrin repeat-containing domain"/>
    <property type="match status" value="3"/>
</dbReference>
<dbReference type="PANTHER" id="PTHR24198">
    <property type="entry name" value="ANKYRIN REPEAT AND PROTEIN KINASE DOMAIN-CONTAINING PROTEIN"/>
    <property type="match status" value="1"/>
</dbReference>
<dbReference type="PROSITE" id="PS50297">
    <property type="entry name" value="ANK_REP_REGION"/>
    <property type="match status" value="3"/>
</dbReference>
<feature type="repeat" description="ANK" evidence="3">
    <location>
        <begin position="151"/>
        <end position="183"/>
    </location>
</feature>
<accession>A0A0G4FHE5</accession>
<gene>
    <name evidence="4" type="ORF">Cvel_16867</name>
</gene>
<feature type="repeat" description="ANK" evidence="3">
    <location>
        <begin position="191"/>
        <end position="223"/>
    </location>
</feature>
<dbReference type="InterPro" id="IPR002110">
    <property type="entry name" value="Ankyrin_rpt"/>
</dbReference>
<reference evidence="4" key="1">
    <citation type="submission" date="2014-11" db="EMBL/GenBank/DDBJ databases">
        <authorList>
            <person name="Otto D Thomas"/>
            <person name="Naeem Raeece"/>
        </authorList>
    </citation>
    <scope>NUCLEOTIDE SEQUENCE</scope>
</reference>
<dbReference type="PROSITE" id="PS50088">
    <property type="entry name" value="ANK_REPEAT"/>
    <property type="match status" value="4"/>
</dbReference>
<keyword evidence="2 3" id="KW-0040">ANK repeat</keyword>
<organism evidence="4">
    <name type="scientific">Chromera velia CCMP2878</name>
    <dbReference type="NCBI Taxonomy" id="1169474"/>
    <lineage>
        <taxon>Eukaryota</taxon>
        <taxon>Sar</taxon>
        <taxon>Alveolata</taxon>
        <taxon>Colpodellida</taxon>
        <taxon>Chromeraceae</taxon>
        <taxon>Chromera</taxon>
    </lineage>
</organism>
<keyword evidence="1" id="KW-0677">Repeat</keyword>
<evidence type="ECO:0000256" key="1">
    <source>
        <dbReference type="ARBA" id="ARBA00022737"/>
    </source>
</evidence>
<name>A0A0G4FHE5_9ALVE</name>
<evidence type="ECO:0000256" key="2">
    <source>
        <dbReference type="ARBA" id="ARBA00023043"/>
    </source>
</evidence>
<sequence>MEETAASPPPITEFLHRLDEWEASLVSSLHARVALVKNILESKQASQAAPAGLSRVRPEDVLLLDCLDEEGKELLEKAKKNLDAVVSGHFCIDVGHLFAIGVGEVISFLRSVSAETLQKCLSDFVAEPSESKRDDLCLCLKVGADVDGLVDGQTALMRAVAVDNEDAAQMIRESGADLEVRADSESQGCLPGDTVVITACRQHRWKIVRYLVAEGADVNAVDTKGRKALQVACEAAESQLDPPIDSNDEEERLHRLQDEDNRLFYDPQNGDAEVRSAVSEALKDLMQKTSAASELRIRARNRYRALQNPRSLIHFFAWYGLAELVSLAVLQGVDIDTVVEESPGFAPLHECARRAKPDFVKCLIENGAEVDKRTAAPYSHTALTLSLCRIPHLADERFFEQPGTEETIIRVVEILLDHGADLNVRTFQGNTPLHWVVKTGLPEVVKFLVDKSANLQTQNDNGDTPHAFAVKLSKSDRVLRLLTS</sequence>